<proteinExistence type="predicted"/>
<dbReference type="PANTHER" id="PTHR38409:SF1">
    <property type="entry name" value="MITOCHONDRIAL ADAPTER PROTEIN MCP1"/>
    <property type="match status" value="1"/>
</dbReference>
<sequence length="365" mass="41228">MERRDSTASLFSLQQLDPSPFDSPDAEYDKQLPNLPRQSSNALGLSGSGHGAAYYLTRLQKYSSYVFTIYTSFHITNTSLIPLLTRSIPESEKYLLLTRPYYQSFPFEPLLITLPIATHILSGLALRIHRRNANLVRYGAVHLPISTRLERRLKVWPEVSWTSFSGYILAPLVIGHAFINRLLPWVYEGGSSSVGLGFVAHGFAKHPTVAWTGYVSLIGVASAHFVWGAAKWNGWVVHGTTKKARRRWWGLHGASVAAAVVEGWIGKSYDVLYSKIPLKDWRHGIGAMGHICWRIDSLEERLIRIQQLAFIPGRILMYAYLWKRPDTSLKQSPGKISQQLPFTLRIKNPLSSSRERKQTTNSLVN</sequence>
<protein>
    <recommendedName>
        <fullName evidence="3">Mitochondrial adapter protein MCP1 transmembrane domain-containing protein</fullName>
    </recommendedName>
</protein>
<reference evidence="4" key="1">
    <citation type="submission" date="2021-07" db="EMBL/GenBank/DDBJ databases">
        <authorList>
            <person name="Durling M."/>
        </authorList>
    </citation>
    <scope>NUCLEOTIDE SEQUENCE</scope>
</reference>
<dbReference type="AlphaFoldDB" id="A0A9N9L860"/>
<dbReference type="GO" id="GO:0055088">
    <property type="term" value="P:lipid homeostasis"/>
    <property type="evidence" value="ECO:0007669"/>
    <property type="project" value="InterPro"/>
</dbReference>
<feature type="transmembrane region" description="Helical" evidence="2">
    <location>
        <begin position="159"/>
        <end position="179"/>
    </location>
</feature>
<evidence type="ECO:0000256" key="2">
    <source>
        <dbReference type="SAM" id="Phobius"/>
    </source>
</evidence>
<dbReference type="Pfam" id="PF07950">
    <property type="entry name" value="MCP1_TM"/>
    <property type="match status" value="1"/>
</dbReference>
<dbReference type="GO" id="GO:0005741">
    <property type="term" value="C:mitochondrial outer membrane"/>
    <property type="evidence" value="ECO:0007669"/>
    <property type="project" value="TreeGrafter"/>
</dbReference>
<keyword evidence="2" id="KW-0812">Transmembrane</keyword>
<keyword evidence="5" id="KW-1185">Reference proteome</keyword>
<feature type="transmembrane region" description="Helical" evidence="2">
    <location>
        <begin position="208"/>
        <end position="227"/>
    </location>
</feature>
<keyword evidence="2" id="KW-1133">Transmembrane helix</keyword>
<evidence type="ECO:0000259" key="3">
    <source>
        <dbReference type="Pfam" id="PF07950"/>
    </source>
</evidence>
<dbReference type="Proteomes" id="UP000696280">
    <property type="component" value="Unassembled WGS sequence"/>
</dbReference>
<dbReference type="PANTHER" id="PTHR38409">
    <property type="entry name" value="MDM10-COMPLEMENTING PROTEIN 1"/>
    <property type="match status" value="1"/>
</dbReference>
<feature type="transmembrane region" description="Helical" evidence="2">
    <location>
        <begin position="65"/>
        <end position="85"/>
    </location>
</feature>
<feature type="transmembrane region" description="Helical" evidence="2">
    <location>
        <begin position="105"/>
        <end position="126"/>
    </location>
</feature>
<feature type="compositionally biased region" description="Polar residues" evidence="1">
    <location>
        <begin position="7"/>
        <end position="17"/>
    </location>
</feature>
<dbReference type="OrthoDB" id="10259513at2759"/>
<dbReference type="InterPro" id="IPR012472">
    <property type="entry name" value="MCP1_TM"/>
</dbReference>
<feature type="transmembrane region" description="Helical" evidence="2">
    <location>
        <begin position="248"/>
        <end position="265"/>
    </location>
</feature>
<comment type="caution">
    <text evidence="4">The sequence shown here is derived from an EMBL/GenBank/DDBJ whole genome shotgun (WGS) entry which is preliminary data.</text>
</comment>
<keyword evidence="2" id="KW-0472">Membrane</keyword>
<dbReference type="EMBL" id="CAJVRL010000092">
    <property type="protein sequence ID" value="CAG8959788.1"/>
    <property type="molecule type" value="Genomic_DNA"/>
</dbReference>
<dbReference type="InterPro" id="IPR039960">
    <property type="entry name" value="MCP1"/>
</dbReference>
<dbReference type="GO" id="GO:0007005">
    <property type="term" value="P:mitochondrion organization"/>
    <property type="evidence" value="ECO:0007669"/>
    <property type="project" value="TreeGrafter"/>
</dbReference>
<gene>
    <name evidence="4" type="ORF">HYFRA_00001695</name>
</gene>
<accession>A0A9N9L860</accession>
<evidence type="ECO:0000313" key="4">
    <source>
        <dbReference type="EMBL" id="CAG8959788.1"/>
    </source>
</evidence>
<feature type="region of interest" description="Disordered" evidence="1">
    <location>
        <begin position="1"/>
        <end position="33"/>
    </location>
</feature>
<organism evidence="4 5">
    <name type="scientific">Hymenoscyphus fraxineus</name>
    <dbReference type="NCBI Taxonomy" id="746836"/>
    <lineage>
        <taxon>Eukaryota</taxon>
        <taxon>Fungi</taxon>
        <taxon>Dikarya</taxon>
        <taxon>Ascomycota</taxon>
        <taxon>Pezizomycotina</taxon>
        <taxon>Leotiomycetes</taxon>
        <taxon>Helotiales</taxon>
        <taxon>Helotiaceae</taxon>
        <taxon>Hymenoscyphus</taxon>
    </lineage>
</organism>
<evidence type="ECO:0000256" key="1">
    <source>
        <dbReference type="SAM" id="MobiDB-lite"/>
    </source>
</evidence>
<feature type="domain" description="Mitochondrial adapter protein MCP1 transmembrane" evidence="3">
    <location>
        <begin position="171"/>
        <end position="260"/>
    </location>
</feature>
<evidence type="ECO:0000313" key="5">
    <source>
        <dbReference type="Proteomes" id="UP000696280"/>
    </source>
</evidence>
<name>A0A9N9L860_9HELO</name>